<evidence type="ECO:0000313" key="2">
    <source>
        <dbReference type="Proteomes" id="UP001372338"/>
    </source>
</evidence>
<dbReference type="EMBL" id="JAYWIO010000001">
    <property type="protein sequence ID" value="KAK7287265.1"/>
    <property type="molecule type" value="Genomic_DNA"/>
</dbReference>
<comment type="caution">
    <text evidence="1">The sequence shown here is derived from an EMBL/GenBank/DDBJ whole genome shotgun (WGS) entry which is preliminary data.</text>
</comment>
<proteinExistence type="predicted"/>
<keyword evidence="2" id="KW-1185">Reference proteome</keyword>
<sequence>MIVRRSTLKTHPMAAHLNSFKSDEIYVEELDLEDNLLSDWEMKFPKKLVDLCKGDVPWMCSFKFKPFLDVRIEYIDGWTRRHLGIDGAFKNPPITDETIYLNRFDVVIKEYQVQHPKLDDICRFIVFRRPIDALVLELDVRKSGIRGRRND</sequence>
<accession>A0AAN9IVM6</accession>
<organism evidence="1 2">
    <name type="scientific">Crotalaria pallida</name>
    <name type="common">Smooth rattlebox</name>
    <name type="synonym">Crotalaria striata</name>
    <dbReference type="NCBI Taxonomy" id="3830"/>
    <lineage>
        <taxon>Eukaryota</taxon>
        <taxon>Viridiplantae</taxon>
        <taxon>Streptophyta</taxon>
        <taxon>Embryophyta</taxon>
        <taxon>Tracheophyta</taxon>
        <taxon>Spermatophyta</taxon>
        <taxon>Magnoliopsida</taxon>
        <taxon>eudicotyledons</taxon>
        <taxon>Gunneridae</taxon>
        <taxon>Pentapetalae</taxon>
        <taxon>rosids</taxon>
        <taxon>fabids</taxon>
        <taxon>Fabales</taxon>
        <taxon>Fabaceae</taxon>
        <taxon>Papilionoideae</taxon>
        <taxon>50 kb inversion clade</taxon>
        <taxon>genistoids sensu lato</taxon>
        <taxon>core genistoids</taxon>
        <taxon>Crotalarieae</taxon>
        <taxon>Crotalaria</taxon>
    </lineage>
</organism>
<dbReference type="AlphaFoldDB" id="A0AAN9IVM6"/>
<evidence type="ECO:0000313" key="1">
    <source>
        <dbReference type="EMBL" id="KAK7287265.1"/>
    </source>
</evidence>
<name>A0AAN9IVM6_CROPI</name>
<reference evidence="1 2" key="1">
    <citation type="submission" date="2024-01" db="EMBL/GenBank/DDBJ databases">
        <title>The genomes of 5 underutilized Papilionoideae crops provide insights into root nodulation and disease resistanc.</title>
        <authorList>
            <person name="Yuan L."/>
        </authorList>
    </citation>
    <scope>NUCLEOTIDE SEQUENCE [LARGE SCALE GENOMIC DNA]</scope>
    <source>
        <strain evidence="1">ZHUSHIDOU_FW_LH</strain>
        <tissue evidence="1">Leaf</tissue>
    </source>
</reference>
<gene>
    <name evidence="1" type="ORF">RIF29_00451</name>
</gene>
<dbReference type="Proteomes" id="UP001372338">
    <property type="component" value="Unassembled WGS sequence"/>
</dbReference>
<protein>
    <submittedName>
        <fullName evidence="1">Uncharacterized protein</fullName>
    </submittedName>
</protein>